<evidence type="ECO:0000256" key="1">
    <source>
        <dbReference type="SAM" id="Phobius"/>
    </source>
</evidence>
<evidence type="ECO:0000313" key="3">
    <source>
        <dbReference type="Proteomes" id="UP000708208"/>
    </source>
</evidence>
<gene>
    <name evidence="2" type="ORF">AFUS01_LOCUS35329</name>
</gene>
<feature type="transmembrane region" description="Helical" evidence="1">
    <location>
        <begin position="129"/>
        <end position="148"/>
    </location>
</feature>
<keyword evidence="1" id="KW-0812">Transmembrane</keyword>
<dbReference type="AlphaFoldDB" id="A0A8J2L532"/>
<organism evidence="2 3">
    <name type="scientific">Allacma fusca</name>
    <dbReference type="NCBI Taxonomy" id="39272"/>
    <lineage>
        <taxon>Eukaryota</taxon>
        <taxon>Metazoa</taxon>
        <taxon>Ecdysozoa</taxon>
        <taxon>Arthropoda</taxon>
        <taxon>Hexapoda</taxon>
        <taxon>Collembola</taxon>
        <taxon>Symphypleona</taxon>
        <taxon>Sminthuridae</taxon>
        <taxon>Allacma</taxon>
    </lineage>
</organism>
<accession>A0A8J2L532</accession>
<feature type="transmembrane region" description="Helical" evidence="1">
    <location>
        <begin position="208"/>
        <end position="229"/>
    </location>
</feature>
<sequence length="398" mass="44968">MSVFGVMQSKLSTYSNSVFPKSTAPITLETDDKLDFVLRLQTLIGCCPISRVGNREKYYFFNWATPTAAFNFFATLYFSFMYVIFVTHSILKWYFLFGEEIRYTFARGEEEFFSGTVVGGNKSAALNTFYAVILCMGLHELTTLVLNWKSSSKLAGLLNNWLSIRKQFSQTFTNGNGNQQSELLQLKLNPHIGEVVGILKTRITWLDIVLCCYVLGSVLFPLVVVPLLIDANTPLIQIWFLFTFSCHYVTTEALEDVKNVLIYKSFYDAFKQTRSRIAEAIHSGKLNEANVQAWRQLIKEIQSQCVLAGICIMPMQLAFLLNILVSGTMCVYVGLNSLGSSRISILVSVFAGTMFSWWIGRLYVKVLLAEKITEIEAEIANDLVKMDSARYNASVMSQ</sequence>
<protein>
    <submittedName>
        <fullName evidence="2">Uncharacterized protein</fullName>
    </submittedName>
</protein>
<comment type="caution">
    <text evidence="2">The sequence shown here is derived from an EMBL/GenBank/DDBJ whole genome shotgun (WGS) entry which is preliminary data.</text>
</comment>
<proteinExistence type="predicted"/>
<keyword evidence="1" id="KW-1133">Transmembrane helix</keyword>
<feature type="non-terminal residue" evidence="2">
    <location>
        <position position="1"/>
    </location>
</feature>
<dbReference type="EMBL" id="CAJVCH010535421">
    <property type="protein sequence ID" value="CAG7825205.1"/>
    <property type="molecule type" value="Genomic_DNA"/>
</dbReference>
<keyword evidence="3" id="KW-1185">Reference proteome</keyword>
<keyword evidence="1" id="KW-0472">Membrane</keyword>
<name>A0A8J2L532_9HEXA</name>
<feature type="transmembrane region" description="Helical" evidence="1">
    <location>
        <begin position="235"/>
        <end position="254"/>
    </location>
</feature>
<feature type="transmembrane region" description="Helical" evidence="1">
    <location>
        <begin position="60"/>
        <end position="85"/>
    </location>
</feature>
<reference evidence="2" key="1">
    <citation type="submission" date="2021-06" db="EMBL/GenBank/DDBJ databases">
        <authorList>
            <person name="Hodson N. C."/>
            <person name="Mongue J. A."/>
            <person name="Jaron S. K."/>
        </authorList>
    </citation>
    <scope>NUCLEOTIDE SEQUENCE</scope>
</reference>
<feature type="transmembrane region" description="Helical" evidence="1">
    <location>
        <begin position="345"/>
        <end position="364"/>
    </location>
</feature>
<dbReference type="Proteomes" id="UP000708208">
    <property type="component" value="Unassembled WGS sequence"/>
</dbReference>
<feature type="transmembrane region" description="Helical" evidence="1">
    <location>
        <begin position="305"/>
        <end position="325"/>
    </location>
</feature>
<evidence type="ECO:0000313" key="2">
    <source>
        <dbReference type="EMBL" id="CAG7825205.1"/>
    </source>
</evidence>